<organism evidence="1">
    <name type="scientific">bioreactor metagenome</name>
    <dbReference type="NCBI Taxonomy" id="1076179"/>
    <lineage>
        <taxon>unclassified sequences</taxon>
        <taxon>metagenomes</taxon>
        <taxon>ecological metagenomes</taxon>
    </lineage>
</organism>
<sequence>MQANFDIVLNSQRRKQPNVLKGSGNTRAIDLNGIHAVGILAVKQNGTARGLINLGQKVKHSGFARAVWPDKARDFGAANRQVKVIYSGQTPKVDTQPDCFKHGSFVDIPLRYDRAAGNRYHFSHFARPPCGLIF</sequence>
<proteinExistence type="predicted"/>
<reference evidence="1" key="1">
    <citation type="submission" date="2019-08" db="EMBL/GenBank/DDBJ databases">
        <authorList>
            <person name="Kucharzyk K."/>
            <person name="Murdoch R.W."/>
            <person name="Higgins S."/>
            <person name="Loffler F."/>
        </authorList>
    </citation>
    <scope>NUCLEOTIDE SEQUENCE</scope>
</reference>
<dbReference type="AntiFam" id="ANF00095">
    <property type="entry name" value="Shadow ORF (opposite ABC transporters)"/>
</dbReference>
<gene>
    <name evidence="1" type="ORF">SDC9_136003</name>
</gene>
<evidence type="ECO:0000313" key="1">
    <source>
        <dbReference type="EMBL" id="MPM88899.1"/>
    </source>
</evidence>
<comment type="caution">
    <text evidence="1">The sequence shown here is derived from an EMBL/GenBank/DDBJ whole genome shotgun (WGS) entry which is preliminary data.</text>
</comment>
<protein>
    <submittedName>
        <fullName evidence="1">Uncharacterized protein</fullName>
    </submittedName>
</protein>
<accession>A0A645DHX2</accession>
<name>A0A645DHX2_9ZZZZ</name>
<dbReference type="AlphaFoldDB" id="A0A645DHX2"/>
<dbReference type="EMBL" id="VSSQ01036419">
    <property type="protein sequence ID" value="MPM88899.1"/>
    <property type="molecule type" value="Genomic_DNA"/>
</dbReference>